<gene>
    <name evidence="5" type="primary">yeaZ</name>
    <name evidence="5" type="ORF">NCTC11091_00553</name>
</gene>
<evidence type="ECO:0000256" key="2">
    <source>
        <dbReference type="ARBA" id="ARBA00019012"/>
    </source>
</evidence>
<dbReference type="EMBL" id="UGQA01000001">
    <property type="protein sequence ID" value="STY94783.1"/>
    <property type="molecule type" value="Genomic_DNA"/>
</dbReference>
<proteinExistence type="inferred from homology"/>
<evidence type="ECO:0000259" key="4">
    <source>
        <dbReference type="Pfam" id="PF00814"/>
    </source>
</evidence>
<evidence type="ECO:0000256" key="3">
    <source>
        <dbReference type="ARBA" id="ARBA00032446"/>
    </source>
</evidence>
<dbReference type="AlphaFoldDB" id="A0A378Q1R7"/>
<dbReference type="InterPro" id="IPR000905">
    <property type="entry name" value="Gcp-like_dom"/>
</dbReference>
<dbReference type="SUPFAM" id="SSF53067">
    <property type="entry name" value="Actin-like ATPase domain"/>
    <property type="match status" value="2"/>
</dbReference>
<dbReference type="Pfam" id="PF00814">
    <property type="entry name" value="TsaD"/>
    <property type="match status" value="1"/>
</dbReference>
<dbReference type="RefSeq" id="WP_245945296.1">
    <property type="nucleotide sequence ID" value="NZ_MXAO01000072.1"/>
</dbReference>
<dbReference type="Gene3D" id="3.30.420.40">
    <property type="match status" value="2"/>
</dbReference>
<dbReference type="NCBIfam" id="TIGR03725">
    <property type="entry name" value="T6A_YeaZ"/>
    <property type="match status" value="1"/>
</dbReference>
<dbReference type="PANTHER" id="PTHR11735">
    <property type="entry name" value="TRNA N6-ADENOSINE THREONYLCARBAMOYLTRANSFERASE"/>
    <property type="match status" value="1"/>
</dbReference>
<dbReference type="GO" id="GO:0005829">
    <property type="term" value="C:cytosol"/>
    <property type="evidence" value="ECO:0007669"/>
    <property type="project" value="TreeGrafter"/>
</dbReference>
<name>A0A378Q1R7_9GAMM</name>
<dbReference type="CDD" id="cd24032">
    <property type="entry name" value="ASKHA_NBD_TsaB"/>
    <property type="match status" value="1"/>
</dbReference>
<dbReference type="InterPro" id="IPR043129">
    <property type="entry name" value="ATPase_NBD"/>
</dbReference>
<accession>A0A378Q1R7</accession>
<sequence>MADDTGMILALDSVFAQCSVALVDTAGQTVAEQTLAGNRAQTQQILPLVDDVLRSQGVQVADMTAIAFNRGPGAFSGIRINTAVAQALAFAHDVPCVPVSSLQALAQTAWQAHGLAQAYAVLDARMQQVYLGAFALDAATGLMQPVIETLTAEASARSTPEPNAERLADYGSQTPQTWALVKDGALLSPHDNQPVITIDAPSAAVIGQLAAAQWATDGGVPAQAALPVYLRHHAWKTLAEQQADKAKRNA</sequence>
<dbReference type="Proteomes" id="UP000255193">
    <property type="component" value="Unassembled WGS sequence"/>
</dbReference>
<organism evidence="5 6">
    <name type="scientific">Faucicola atlantae</name>
    <dbReference type="NCBI Taxonomy" id="34059"/>
    <lineage>
        <taxon>Bacteria</taxon>
        <taxon>Pseudomonadati</taxon>
        <taxon>Pseudomonadota</taxon>
        <taxon>Gammaproteobacteria</taxon>
        <taxon>Moraxellales</taxon>
        <taxon>Moraxellaceae</taxon>
        <taxon>Faucicola</taxon>
    </lineage>
</organism>
<dbReference type="InterPro" id="IPR022496">
    <property type="entry name" value="T6A_TsaB"/>
</dbReference>
<evidence type="ECO:0000313" key="6">
    <source>
        <dbReference type="Proteomes" id="UP000255193"/>
    </source>
</evidence>
<feature type="domain" description="Gcp-like" evidence="4">
    <location>
        <begin position="39"/>
        <end position="171"/>
    </location>
</feature>
<protein>
    <recommendedName>
        <fullName evidence="2">tRNA threonylcarbamoyladenosine biosynthesis protein TsaB</fullName>
    </recommendedName>
    <alternativeName>
        <fullName evidence="3">t(6)A37 threonylcarbamoyladenosine biosynthesis protein TsaB</fullName>
    </alternativeName>
</protein>
<reference evidence="5 6" key="1">
    <citation type="submission" date="2018-06" db="EMBL/GenBank/DDBJ databases">
        <authorList>
            <consortium name="Pathogen Informatics"/>
            <person name="Doyle S."/>
        </authorList>
    </citation>
    <scope>NUCLEOTIDE SEQUENCE [LARGE SCALE GENOMIC DNA]</scope>
    <source>
        <strain evidence="5 6">NCTC11091</strain>
    </source>
</reference>
<dbReference type="GO" id="GO:0002949">
    <property type="term" value="P:tRNA threonylcarbamoyladenosine modification"/>
    <property type="evidence" value="ECO:0007669"/>
    <property type="project" value="InterPro"/>
</dbReference>
<evidence type="ECO:0000313" key="5">
    <source>
        <dbReference type="EMBL" id="STY94783.1"/>
    </source>
</evidence>
<dbReference type="PANTHER" id="PTHR11735:SF11">
    <property type="entry name" value="TRNA THREONYLCARBAMOYLADENOSINE BIOSYNTHESIS PROTEIN TSAB"/>
    <property type="match status" value="1"/>
</dbReference>
<comment type="similarity">
    <text evidence="1">Belongs to the KAE1 / TsaD family. TsaB subfamily.</text>
</comment>
<evidence type="ECO:0000256" key="1">
    <source>
        <dbReference type="ARBA" id="ARBA00010493"/>
    </source>
</evidence>